<keyword evidence="4" id="KW-1185">Reference proteome</keyword>
<feature type="domain" description="E3 ubiquitin-protein ligase UBR1-like winged-helix" evidence="2">
    <location>
        <begin position="226"/>
        <end position="302"/>
    </location>
</feature>
<dbReference type="Pfam" id="PF22960">
    <property type="entry name" value="WHD_UBR1"/>
    <property type="match status" value="1"/>
</dbReference>
<gene>
    <name evidence="3" type="ORF">P8C59_002874</name>
</gene>
<evidence type="ECO:0000259" key="2">
    <source>
        <dbReference type="Pfam" id="PF22960"/>
    </source>
</evidence>
<proteinExistence type="predicted"/>
<feature type="compositionally biased region" description="Low complexity" evidence="1">
    <location>
        <begin position="650"/>
        <end position="669"/>
    </location>
</feature>
<sequence>MSFEIPSDGLKLESSASSALPLQAFAIGLSDCDIDGMIECIRNGQGIQLSLGSSPSFLVGNEEIRIQDSEPCEYDLFYSNSANPALISRLPNATMSIFNQPKLRRRMAKTAALEKAEKDKEPEKKKAKASAEKPTERPAPKPKSSTPRHGGDRQDDDDATAILKNAMAKAEHEKLENSTWIVDGMVTTKNGKMSPALSGLASPSTLPTSSGGSQSQDRAKQQRWPLIHELAAHELTFEELQSKCSELRELEFKNALAKVADFDDNLQKYVLKKLYWNELDPYDYNYVNNEERQKAIDNAVKQYDRRRLPPSDPVWQKLLPVAERGKGKCISNLQSKILAAAAAPKMSAQKVDGSSASGDSERDEFGSAGNKKATGAEPMSRSNSQTKKTKNGTDAEMKRILSGGGKKATPKPSPKISPTKPIGKNATSKAAAPLKSVEKPKSAGMAATENAREFPAPKARPEVKSVMLKERIEDSDRGKERLKGNRDTIEARPLKSASATAKRSREDDDDSSSSGTLLNKRLKTKDAQQVTLKQPGAVREKEVAAHRRQTSTSSVGLKQPRALSDGSKVSSTLATGPKSKGANSPTKSSPLASSPPTTAADLEQERYTLVRQREKERERERERQRERERERQQERIKERERERERDRETVVSSSSSNGGNSSVSSRGSSAGLMEPANIVAGKKRKAGALTNMNGGSGSGSSASSSSDEDGSKRLSLASKRPKLSKEVLVMANQFKNFYSRYEALHREIVALEDPPREKMASLLDMRDRLAKMKTEIYREVSVDH</sequence>
<dbReference type="EMBL" id="JAQQPM010000002">
    <property type="protein sequence ID" value="KAK2068220.1"/>
    <property type="molecule type" value="Genomic_DNA"/>
</dbReference>
<dbReference type="SUPFAM" id="SSF46785">
    <property type="entry name" value="Winged helix' DNA-binding domain"/>
    <property type="match status" value="1"/>
</dbReference>
<dbReference type="InterPro" id="IPR055194">
    <property type="entry name" value="UBR1-like_WH"/>
</dbReference>
<organism evidence="3 4">
    <name type="scientific">Phyllachora maydis</name>
    <dbReference type="NCBI Taxonomy" id="1825666"/>
    <lineage>
        <taxon>Eukaryota</taxon>
        <taxon>Fungi</taxon>
        <taxon>Dikarya</taxon>
        <taxon>Ascomycota</taxon>
        <taxon>Pezizomycotina</taxon>
        <taxon>Sordariomycetes</taxon>
        <taxon>Sordariomycetidae</taxon>
        <taxon>Phyllachorales</taxon>
        <taxon>Phyllachoraceae</taxon>
        <taxon>Phyllachora</taxon>
    </lineage>
</organism>
<dbReference type="InterPro" id="IPR036390">
    <property type="entry name" value="WH_DNA-bd_sf"/>
</dbReference>
<feature type="region of interest" description="Disordered" evidence="1">
    <location>
        <begin position="106"/>
        <end position="157"/>
    </location>
</feature>
<feature type="region of interest" description="Disordered" evidence="1">
    <location>
        <begin position="193"/>
        <end position="219"/>
    </location>
</feature>
<dbReference type="AlphaFoldDB" id="A0AAD9MAV3"/>
<evidence type="ECO:0000256" key="1">
    <source>
        <dbReference type="SAM" id="MobiDB-lite"/>
    </source>
</evidence>
<dbReference type="Gene3D" id="1.10.10.2670">
    <property type="entry name" value="E3 ubiquitin-protein ligase"/>
    <property type="match status" value="1"/>
</dbReference>
<feature type="compositionally biased region" description="Low complexity" evidence="1">
    <location>
        <begin position="584"/>
        <end position="600"/>
    </location>
</feature>
<evidence type="ECO:0000313" key="3">
    <source>
        <dbReference type="EMBL" id="KAK2068220.1"/>
    </source>
</evidence>
<comment type="caution">
    <text evidence="3">The sequence shown here is derived from an EMBL/GenBank/DDBJ whole genome shotgun (WGS) entry which is preliminary data.</text>
</comment>
<feature type="compositionally biased region" description="Basic and acidic residues" evidence="1">
    <location>
        <begin position="603"/>
        <end position="649"/>
    </location>
</feature>
<accession>A0AAD9MAV3</accession>
<feature type="compositionally biased region" description="Low complexity" evidence="1">
    <location>
        <begin position="194"/>
        <end position="216"/>
    </location>
</feature>
<protein>
    <recommendedName>
        <fullName evidence="2">E3 ubiquitin-protein ligase UBR1-like winged-helix domain-containing protein</fullName>
    </recommendedName>
</protein>
<dbReference type="InterPro" id="IPR042065">
    <property type="entry name" value="E3_ELL-like"/>
</dbReference>
<feature type="region of interest" description="Disordered" evidence="1">
    <location>
        <begin position="342"/>
        <end position="722"/>
    </location>
</feature>
<reference evidence="3" key="1">
    <citation type="journal article" date="2023" name="Mol. Plant Microbe Interact.">
        <title>Elucidating the Obligate Nature and Biological Capacity of an Invasive Fungal Corn Pathogen.</title>
        <authorList>
            <person name="MacCready J.S."/>
            <person name="Roggenkamp E.M."/>
            <person name="Gdanetz K."/>
            <person name="Chilvers M.I."/>
        </authorList>
    </citation>
    <scope>NUCLEOTIDE SEQUENCE</scope>
    <source>
        <strain evidence="3">PM02</strain>
    </source>
</reference>
<feature type="compositionally biased region" description="Basic and acidic residues" evidence="1">
    <location>
        <begin position="112"/>
        <end position="139"/>
    </location>
</feature>
<name>A0AAD9MAV3_9PEZI</name>
<dbReference type="Proteomes" id="UP001217918">
    <property type="component" value="Unassembled WGS sequence"/>
</dbReference>
<evidence type="ECO:0000313" key="4">
    <source>
        <dbReference type="Proteomes" id="UP001217918"/>
    </source>
</evidence>
<feature type="compositionally biased region" description="Basic and acidic residues" evidence="1">
    <location>
        <begin position="459"/>
        <end position="493"/>
    </location>
</feature>